<reference evidence="1" key="1">
    <citation type="submission" date="2018-03" db="EMBL/GenBank/DDBJ databases">
        <authorList>
            <person name="Guldener U."/>
        </authorList>
    </citation>
    <scope>NUCLEOTIDE SEQUENCE [LARGE SCALE GENOMIC DNA]</scope>
    <source>
        <strain evidence="1">ATCC34888</strain>
    </source>
</reference>
<protein>
    <submittedName>
        <fullName evidence="1">Uncharacterized protein</fullName>
    </submittedName>
</protein>
<organism evidence="1 2">
    <name type="scientific">Pseudozyma antarctica</name>
    <name type="common">Yeast</name>
    <name type="synonym">Candida antarctica</name>
    <dbReference type="NCBI Taxonomy" id="84753"/>
    <lineage>
        <taxon>Eukaryota</taxon>
        <taxon>Fungi</taxon>
        <taxon>Dikarya</taxon>
        <taxon>Basidiomycota</taxon>
        <taxon>Ustilaginomycotina</taxon>
        <taxon>Ustilaginomycetes</taxon>
        <taxon>Ustilaginales</taxon>
        <taxon>Ustilaginaceae</taxon>
        <taxon>Moesziomyces</taxon>
    </lineage>
</organism>
<evidence type="ECO:0000313" key="2">
    <source>
        <dbReference type="Proteomes" id="UP000325008"/>
    </source>
</evidence>
<proteinExistence type="predicted"/>
<sequence>MVAINGTYDVMLVPMLMPIADILNFLPPKVRSIDPSPLIPFTHDEITALGLSADQYNAGTNHPVMLELGYQDHTGPGPRLFRPSFDEAKLEVLGMRHPSLNGKQPSSADQGFVYKQLILFSNVLLATSSNLIAGLRSKLVTITPSKSPSIYSVDEATILYNVKDYIEVVFSKNGEQGSVAGNGAIKWAGRPWYGWATGDTLTQFVFDVEHAKIAPVPYKADTRVRVPAFYDPSKASLAGAVQPEWSETDGVASWRFQADYFSKDIKAADAV</sequence>
<dbReference type="RefSeq" id="XP_014658401.1">
    <property type="nucleotide sequence ID" value="XM_014802915.1"/>
</dbReference>
<gene>
    <name evidence="1" type="ORF">PSANT_02039</name>
</gene>
<comment type="caution">
    <text evidence="1">The sequence shown here is derived from an EMBL/GenBank/DDBJ whole genome shotgun (WGS) entry which is preliminary data.</text>
</comment>
<dbReference type="AlphaFoldDB" id="A0A5C3FJ45"/>
<evidence type="ECO:0000313" key="1">
    <source>
        <dbReference type="EMBL" id="SPO44354.1"/>
    </source>
</evidence>
<dbReference type="EMBL" id="OOIQ01000003">
    <property type="protein sequence ID" value="SPO44354.1"/>
    <property type="molecule type" value="Genomic_DNA"/>
</dbReference>
<name>A0A5C3FJ45_PSEA2</name>
<dbReference type="Proteomes" id="UP000325008">
    <property type="component" value="Unassembled WGS sequence"/>
</dbReference>
<dbReference type="OrthoDB" id="3358860at2759"/>
<keyword evidence="2" id="KW-1185">Reference proteome</keyword>
<accession>A0A5C3FJ45</accession>